<feature type="transmembrane region" description="Helical" evidence="1">
    <location>
        <begin position="53"/>
        <end position="74"/>
    </location>
</feature>
<evidence type="ECO:0000313" key="2">
    <source>
        <dbReference type="EMBL" id="MFC6086017.1"/>
    </source>
</evidence>
<keyword evidence="3" id="KW-1185">Reference proteome</keyword>
<accession>A0ABW1NU78</accession>
<gene>
    <name evidence="2" type="ORF">ACFP1K_32960</name>
</gene>
<comment type="caution">
    <text evidence="2">The sequence shown here is derived from an EMBL/GenBank/DDBJ whole genome shotgun (WGS) entry which is preliminary data.</text>
</comment>
<name>A0ABW1NU78_9ACTN</name>
<evidence type="ECO:0000256" key="1">
    <source>
        <dbReference type="SAM" id="Phobius"/>
    </source>
</evidence>
<keyword evidence="1" id="KW-0472">Membrane</keyword>
<dbReference type="Proteomes" id="UP001596137">
    <property type="component" value="Unassembled WGS sequence"/>
</dbReference>
<keyword evidence="1" id="KW-1133">Transmembrane helix</keyword>
<keyword evidence="1" id="KW-0812">Transmembrane</keyword>
<sequence>MTDTTAAPRFGQGPLSRVSALVYTLLVVEVMFLAATLPGLAGLVLLDRDAANVPLAAVCLLPVGPALSAALYALHHRRLDLTDLHPRAAFWRGYKANVRGVLKLWVPWLVWMAVIGANLANFAAAGVPDWWAALSVLIAVAATLWVANALVITSLFAFRARDVARLAAYFLTRSPRASLGNAGLLVVAAVLTLVASEAVPALLASVFASAVLLNSRAVVAEVRDRFTAAS</sequence>
<dbReference type="RefSeq" id="WP_380760780.1">
    <property type="nucleotide sequence ID" value="NZ_JBHSRF010000075.1"/>
</dbReference>
<feature type="transmembrane region" description="Helical" evidence="1">
    <location>
        <begin position="20"/>
        <end position="41"/>
    </location>
</feature>
<proteinExistence type="predicted"/>
<protein>
    <recommendedName>
        <fullName evidence="4">DUF624 domain-containing protein</fullName>
    </recommendedName>
</protein>
<feature type="transmembrane region" description="Helical" evidence="1">
    <location>
        <begin position="130"/>
        <end position="158"/>
    </location>
</feature>
<feature type="transmembrane region" description="Helical" evidence="1">
    <location>
        <begin position="179"/>
        <end position="195"/>
    </location>
</feature>
<evidence type="ECO:0000313" key="3">
    <source>
        <dbReference type="Proteomes" id="UP001596137"/>
    </source>
</evidence>
<organism evidence="2 3">
    <name type="scientific">Sphaerisporangium aureirubrum</name>
    <dbReference type="NCBI Taxonomy" id="1544736"/>
    <lineage>
        <taxon>Bacteria</taxon>
        <taxon>Bacillati</taxon>
        <taxon>Actinomycetota</taxon>
        <taxon>Actinomycetes</taxon>
        <taxon>Streptosporangiales</taxon>
        <taxon>Streptosporangiaceae</taxon>
        <taxon>Sphaerisporangium</taxon>
    </lineage>
</organism>
<evidence type="ECO:0008006" key="4">
    <source>
        <dbReference type="Google" id="ProtNLM"/>
    </source>
</evidence>
<reference evidence="3" key="1">
    <citation type="journal article" date="2019" name="Int. J. Syst. Evol. Microbiol.">
        <title>The Global Catalogue of Microorganisms (GCM) 10K type strain sequencing project: providing services to taxonomists for standard genome sequencing and annotation.</title>
        <authorList>
            <consortium name="The Broad Institute Genomics Platform"/>
            <consortium name="The Broad Institute Genome Sequencing Center for Infectious Disease"/>
            <person name="Wu L."/>
            <person name="Ma J."/>
        </authorList>
    </citation>
    <scope>NUCLEOTIDE SEQUENCE [LARGE SCALE GENOMIC DNA]</scope>
    <source>
        <strain evidence="3">JCM 30346</strain>
    </source>
</reference>
<feature type="transmembrane region" description="Helical" evidence="1">
    <location>
        <begin position="104"/>
        <end position="124"/>
    </location>
</feature>
<dbReference type="EMBL" id="JBHSRF010000075">
    <property type="protein sequence ID" value="MFC6086017.1"/>
    <property type="molecule type" value="Genomic_DNA"/>
</dbReference>